<evidence type="ECO:0000313" key="1">
    <source>
        <dbReference type="EMBL" id="MBH8575164.1"/>
    </source>
</evidence>
<name>A0A8J7LGQ8_9NOST</name>
<sequence>MIAQSLKATGFLLSTQHSALLTHHSALSTQHSALSTPNSSLCYFVIKKVLDV</sequence>
<accession>A0A8J7LGQ8</accession>
<dbReference type="EMBL" id="JAECZA010000108">
    <property type="protein sequence ID" value="MBH8575164.1"/>
    <property type="molecule type" value="Genomic_DNA"/>
</dbReference>
<dbReference type="Proteomes" id="UP000662314">
    <property type="component" value="Unassembled WGS sequence"/>
</dbReference>
<proteinExistence type="predicted"/>
<organism evidence="1 2">
    <name type="scientific">Dendronalium phyllosphericum CENA369</name>
    <dbReference type="NCBI Taxonomy" id="1725256"/>
    <lineage>
        <taxon>Bacteria</taxon>
        <taxon>Bacillati</taxon>
        <taxon>Cyanobacteriota</taxon>
        <taxon>Cyanophyceae</taxon>
        <taxon>Nostocales</taxon>
        <taxon>Nostocaceae</taxon>
        <taxon>Dendronalium</taxon>
        <taxon>Dendronalium phyllosphericum</taxon>
    </lineage>
</organism>
<dbReference type="AlphaFoldDB" id="A0A8J7LGQ8"/>
<gene>
    <name evidence="1" type="ORF">I8752_19520</name>
</gene>
<dbReference type="RefSeq" id="WP_214433957.1">
    <property type="nucleotide sequence ID" value="NZ_CAWPUQ010000011.1"/>
</dbReference>
<reference evidence="1 2" key="1">
    <citation type="journal article" date="2021" name="Int. J. Syst. Evol. Microbiol.">
        <title>Amazonocrinis nigriterrae gen. nov., sp. nov., Atlanticothrix silvestris gen. nov., sp. nov. and Dendronalium phyllosphericum gen. nov., sp. nov., nostocacean cyanobacteria from Brazilian environments.</title>
        <authorList>
            <person name="Alvarenga D.O."/>
            <person name="Andreote A.P.D."/>
            <person name="Branco L.H.Z."/>
            <person name="Delbaje E."/>
            <person name="Cruz R.B."/>
            <person name="Varani A.M."/>
            <person name="Fiore M.F."/>
        </authorList>
    </citation>
    <scope>NUCLEOTIDE SEQUENCE [LARGE SCALE GENOMIC DNA]</scope>
    <source>
        <strain evidence="1 2">CENA369</strain>
    </source>
</reference>
<evidence type="ECO:0000313" key="2">
    <source>
        <dbReference type="Proteomes" id="UP000662314"/>
    </source>
</evidence>
<protein>
    <submittedName>
        <fullName evidence="1">Uncharacterized protein</fullName>
    </submittedName>
</protein>
<keyword evidence="2" id="KW-1185">Reference proteome</keyword>
<comment type="caution">
    <text evidence="1">The sequence shown here is derived from an EMBL/GenBank/DDBJ whole genome shotgun (WGS) entry which is preliminary data.</text>
</comment>